<proteinExistence type="predicted"/>
<organism evidence="1 2">
    <name type="scientific">Pseudomonas morbosilactucae</name>
    <dbReference type="NCBI Taxonomy" id="2938197"/>
    <lineage>
        <taxon>Bacteria</taxon>
        <taxon>Pseudomonadati</taxon>
        <taxon>Pseudomonadota</taxon>
        <taxon>Gammaproteobacteria</taxon>
        <taxon>Pseudomonadales</taxon>
        <taxon>Pseudomonadaceae</taxon>
        <taxon>Pseudomonas</taxon>
    </lineage>
</organism>
<sequence length="45" mass="5060">MTIIAGSFKGIAEALRNQGFLFLVDVKWIEQPCKCAGRWTCRVAM</sequence>
<evidence type="ECO:0000313" key="2">
    <source>
        <dbReference type="Proteomes" id="UP001155059"/>
    </source>
</evidence>
<dbReference type="Proteomes" id="UP001155059">
    <property type="component" value="Unassembled WGS sequence"/>
</dbReference>
<name>A0A9X1Z1X9_9PSED</name>
<comment type="caution">
    <text evidence="1">The sequence shown here is derived from an EMBL/GenBank/DDBJ whole genome shotgun (WGS) entry which is preliminary data.</text>
</comment>
<accession>A0A9X1Z1X9</accession>
<gene>
    <name evidence="1" type="ORF">M1B34_31820</name>
</gene>
<dbReference type="RefSeq" id="WP_268267227.1">
    <property type="nucleotide sequence ID" value="NZ_JALQCW010000108.1"/>
</dbReference>
<dbReference type="AlphaFoldDB" id="A0A9X1Z1X9"/>
<protein>
    <submittedName>
        <fullName evidence="1">Uncharacterized protein</fullName>
    </submittedName>
</protein>
<evidence type="ECO:0000313" key="1">
    <source>
        <dbReference type="EMBL" id="MCK9802126.1"/>
    </source>
</evidence>
<reference evidence="1 2" key="1">
    <citation type="journal article" date="2022" name="Int. J. Syst. Evol. Microbiol.">
        <title>Pseudomonas aegrilactucae sp. nov. and Pseudomonas morbosilactucae sp. nov., pathogens causing bacterial rot of lettuce in Japan.</title>
        <authorList>
            <person name="Sawada H."/>
            <person name="Fujikawa T."/>
            <person name="Satou M."/>
        </authorList>
    </citation>
    <scope>NUCLEOTIDE SEQUENCE [LARGE SCALE GENOMIC DNA]</scope>
    <source>
        <strain evidence="1 2">MAFF 302030</strain>
    </source>
</reference>
<dbReference type="EMBL" id="JALQCW010000108">
    <property type="protein sequence ID" value="MCK9802126.1"/>
    <property type="molecule type" value="Genomic_DNA"/>
</dbReference>
<reference evidence="1 2" key="2">
    <citation type="journal article" date="2023" name="Plant Pathol.">
        <title>Dismantling and reorganizing Pseudomonas marginalis sensu#lato.</title>
        <authorList>
            <person name="Sawada H."/>
            <person name="Fujikawa T."/>
            <person name="Satou M."/>
        </authorList>
    </citation>
    <scope>NUCLEOTIDE SEQUENCE [LARGE SCALE GENOMIC DNA]</scope>
    <source>
        <strain evidence="1 2">MAFF 302030</strain>
    </source>
</reference>